<feature type="transmembrane region" description="Helical" evidence="1">
    <location>
        <begin position="20"/>
        <end position="46"/>
    </location>
</feature>
<sequence length="56" mass="5891">MKTQIARFLHEEDGATALEYGLIAGLIAVAVIAVLGTFTTALTGLFGRLKTLIDAN</sequence>
<evidence type="ECO:0000313" key="2">
    <source>
        <dbReference type="EMBL" id="QEI05639.1"/>
    </source>
</evidence>
<proteinExistence type="predicted"/>
<dbReference type="EMBL" id="CP043046">
    <property type="protein sequence ID" value="QEI05639.1"/>
    <property type="molecule type" value="Genomic_DNA"/>
</dbReference>
<reference evidence="2 3" key="1">
    <citation type="submission" date="2019-08" db="EMBL/GenBank/DDBJ databases">
        <title>Amphibian skin-associated Pigmentiphaga: genome sequence and occurrence across geography and hosts.</title>
        <authorList>
            <person name="Bletz M.C."/>
            <person name="Bunk B."/>
            <person name="Sproeer C."/>
            <person name="Biwer P."/>
            <person name="Reiter S."/>
            <person name="Rabemananjara F.C.E."/>
            <person name="Schulz S."/>
            <person name="Overmann J."/>
            <person name="Vences M."/>
        </authorList>
    </citation>
    <scope>NUCLEOTIDE SEQUENCE [LARGE SCALE GENOMIC DNA]</scope>
    <source>
        <strain evidence="2 3">Mada1488</strain>
    </source>
</reference>
<dbReference type="RefSeq" id="WP_148814022.1">
    <property type="nucleotide sequence ID" value="NZ_CP043046.1"/>
</dbReference>
<keyword evidence="1" id="KW-0812">Transmembrane</keyword>
<dbReference type="InterPro" id="IPR007047">
    <property type="entry name" value="Flp_Fap"/>
</dbReference>
<protein>
    <submittedName>
        <fullName evidence="2">Flp family type IVb pilin</fullName>
    </submittedName>
</protein>
<keyword evidence="1" id="KW-0472">Membrane</keyword>
<accession>A0A5C0ATF3</accession>
<dbReference type="AlphaFoldDB" id="A0A5C0ATF3"/>
<evidence type="ECO:0000313" key="3">
    <source>
        <dbReference type="Proteomes" id="UP000325161"/>
    </source>
</evidence>
<dbReference type="Proteomes" id="UP000325161">
    <property type="component" value="Chromosome"/>
</dbReference>
<name>A0A5C0ATF3_9BURK</name>
<dbReference type="Pfam" id="PF04964">
    <property type="entry name" value="Flp_Fap"/>
    <property type="match status" value="1"/>
</dbReference>
<keyword evidence="1" id="KW-1133">Transmembrane helix</keyword>
<keyword evidence="3" id="KW-1185">Reference proteome</keyword>
<organism evidence="2 3">
    <name type="scientific">Pigmentiphaga aceris</name>
    <dbReference type="NCBI Taxonomy" id="1940612"/>
    <lineage>
        <taxon>Bacteria</taxon>
        <taxon>Pseudomonadati</taxon>
        <taxon>Pseudomonadota</taxon>
        <taxon>Betaproteobacteria</taxon>
        <taxon>Burkholderiales</taxon>
        <taxon>Alcaligenaceae</taxon>
        <taxon>Pigmentiphaga</taxon>
    </lineage>
</organism>
<gene>
    <name evidence="2" type="ORF">FXN63_07135</name>
</gene>
<dbReference type="KEGG" id="pacr:FXN63_07135"/>
<evidence type="ECO:0000256" key="1">
    <source>
        <dbReference type="SAM" id="Phobius"/>
    </source>
</evidence>